<name>A0A2I2FGH6_ASPCN</name>
<keyword evidence="3" id="KW-1185">Reference proteome</keyword>
<dbReference type="Proteomes" id="UP000234585">
    <property type="component" value="Unassembled WGS sequence"/>
</dbReference>
<feature type="compositionally biased region" description="Polar residues" evidence="1">
    <location>
        <begin position="1"/>
        <end position="12"/>
    </location>
</feature>
<feature type="region of interest" description="Disordered" evidence="1">
    <location>
        <begin position="1"/>
        <end position="29"/>
    </location>
</feature>
<dbReference type="AlphaFoldDB" id="A0A2I2FGH6"/>
<evidence type="ECO:0000256" key="1">
    <source>
        <dbReference type="SAM" id="MobiDB-lite"/>
    </source>
</evidence>
<dbReference type="RefSeq" id="XP_024673741.1">
    <property type="nucleotide sequence ID" value="XM_024816246.1"/>
</dbReference>
<reference evidence="2 3" key="1">
    <citation type="submission" date="2017-12" db="EMBL/GenBank/DDBJ databases">
        <authorList>
            <consortium name="DOE Joint Genome Institute"/>
            <person name="Haridas S."/>
            <person name="Kjaerbolling I."/>
            <person name="Vesth T.C."/>
            <person name="Frisvad J.C."/>
            <person name="Nybo J.L."/>
            <person name="Theobald S."/>
            <person name="Kuo A."/>
            <person name="Bowyer P."/>
            <person name="Matsuda Y."/>
            <person name="Mondo S."/>
            <person name="Lyhne E.K."/>
            <person name="Kogle M.E."/>
            <person name="Clum A."/>
            <person name="Lipzen A."/>
            <person name="Salamov A."/>
            <person name="Ngan C.Y."/>
            <person name="Daum C."/>
            <person name="Chiniquy J."/>
            <person name="Barry K."/>
            <person name="LaButti K."/>
            <person name="Simmons B.A."/>
            <person name="Magnuson J.K."/>
            <person name="Mortensen U.H."/>
            <person name="Larsen T.O."/>
            <person name="Grigoriev I.V."/>
            <person name="Baker S.E."/>
            <person name="Andersen M.R."/>
            <person name="Nordberg H.P."/>
            <person name="Cantor M.N."/>
            <person name="Hua S.X."/>
        </authorList>
    </citation>
    <scope>NUCLEOTIDE SEQUENCE [LARGE SCALE GENOMIC DNA]</scope>
    <source>
        <strain evidence="2 3">CBS 102.13</strain>
    </source>
</reference>
<organism evidence="2 3">
    <name type="scientific">Aspergillus candidus</name>
    <dbReference type="NCBI Taxonomy" id="41067"/>
    <lineage>
        <taxon>Eukaryota</taxon>
        <taxon>Fungi</taxon>
        <taxon>Dikarya</taxon>
        <taxon>Ascomycota</taxon>
        <taxon>Pezizomycotina</taxon>
        <taxon>Eurotiomycetes</taxon>
        <taxon>Eurotiomycetidae</taxon>
        <taxon>Eurotiales</taxon>
        <taxon>Aspergillaceae</taxon>
        <taxon>Aspergillus</taxon>
        <taxon>Aspergillus subgen. Circumdati</taxon>
    </lineage>
</organism>
<dbReference type="GeneID" id="36523406"/>
<gene>
    <name evidence="2" type="ORF">BDW47DRAFT_124403</name>
</gene>
<sequence length="92" mass="10132">MESTNQNSNNRPDPSHDSSTDQSPQSERSLEDLEYYRVFLEQLLSLVCHGDQATVARMVSLIRSGASQQEIFAALSQETGVAGPHDQTKTGH</sequence>
<evidence type="ECO:0000313" key="2">
    <source>
        <dbReference type="EMBL" id="PLB39729.1"/>
    </source>
</evidence>
<dbReference type="EMBL" id="KZ559128">
    <property type="protein sequence ID" value="PLB39729.1"/>
    <property type="molecule type" value="Genomic_DNA"/>
</dbReference>
<protein>
    <submittedName>
        <fullName evidence="2">Uncharacterized protein</fullName>
    </submittedName>
</protein>
<proteinExistence type="predicted"/>
<accession>A0A2I2FGH6</accession>
<dbReference type="OrthoDB" id="4439444at2759"/>
<evidence type="ECO:0000313" key="3">
    <source>
        <dbReference type="Proteomes" id="UP000234585"/>
    </source>
</evidence>